<proteinExistence type="predicted"/>
<dbReference type="Proteomes" id="UP000591941">
    <property type="component" value="Unassembled WGS sequence"/>
</dbReference>
<dbReference type="AlphaFoldDB" id="A0A841R233"/>
<dbReference type="GO" id="GO:0072344">
    <property type="term" value="P:rescue of stalled ribosome"/>
    <property type="evidence" value="ECO:0007669"/>
    <property type="project" value="TreeGrafter"/>
</dbReference>
<dbReference type="Pfam" id="PF05833">
    <property type="entry name" value="NFACT_N"/>
    <property type="match status" value="1"/>
</dbReference>
<evidence type="ECO:0000313" key="4">
    <source>
        <dbReference type="Proteomes" id="UP000591941"/>
    </source>
</evidence>
<organism evidence="3 4">
    <name type="scientific">Negativicoccus succinicivorans</name>
    <dbReference type="NCBI Taxonomy" id="620903"/>
    <lineage>
        <taxon>Bacteria</taxon>
        <taxon>Bacillati</taxon>
        <taxon>Bacillota</taxon>
        <taxon>Negativicutes</taxon>
        <taxon>Veillonellales</taxon>
        <taxon>Veillonellaceae</taxon>
        <taxon>Negativicoccus</taxon>
    </lineage>
</organism>
<dbReference type="GO" id="GO:0043023">
    <property type="term" value="F:ribosomal large subunit binding"/>
    <property type="evidence" value="ECO:0007669"/>
    <property type="project" value="TreeGrafter"/>
</dbReference>
<dbReference type="GO" id="GO:0000049">
    <property type="term" value="F:tRNA binding"/>
    <property type="evidence" value="ECO:0007669"/>
    <property type="project" value="TreeGrafter"/>
</dbReference>
<dbReference type="GO" id="GO:1990112">
    <property type="term" value="C:RQC complex"/>
    <property type="evidence" value="ECO:0007669"/>
    <property type="project" value="TreeGrafter"/>
</dbReference>
<feature type="domain" description="NFACT RNA-binding" evidence="2">
    <location>
        <begin position="459"/>
        <end position="545"/>
    </location>
</feature>
<dbReference type="GeneID" id="93485461"/>
<feature type="coiled-coil region" evidence="1">
    <location>
        <begin position="288"/>
        <end position="315"/>
    </location>
</feature>
<keyword evidence="4" id="KW-1185">Reference proteome</keyword>
<name>A0A841R233_9FIRM</name>
<accession>A0A841R233</accession>
<sequence>MNIDSLLFTKWALLAKEELQGAKLGNIRILDTSTFSLTMLLPRGTRAWQVSLQSSPRTWWSHKKPAGNNTPTNNFCMVLRKHLEGATLTEIAARYGDKWVTATFQRIEAQGKIVSKKLELELIPNAPNLVLTVDGQVIDALHRKPSSRRDLTPGQTYSEPPHSEKIFWLELTPQEILNLIDELPQELTLTQTLATYFNGFSRPLTRLLNTRLQLVPEMTLAELSSASKKELMTCLATLQKLFMTQSNVYFYKRGREAWLSPFLFSEWQMDKVAEFSNPNQAFASAELFSQYEERIQRLRQRIRSMQKKERTKQQKIRREMAETDRLETDKLYGDLLSIHAYLPHEYRTKITLPNLLSDQQEDVTIPLRAEWSLAENAQLYYKRYNRLKKRKTQALPFLKKSEQNLRYLDSLAYFLEESLQVPELTDLENELDALRPKKQKNHNHRSLNTKSQPLSLNYDGYRIEVGRNNVQNETLTLKTAGPDDLWLHAKEIPGSHVIIFANPGESFTEEVITYAAQLAAYYSKAKTAPKVEVDYTLRKYIKKPQGAPPGFVHYTHQKTLLVPPQKES</sequence>
<dbReference type="InterPro" id="IPR051608">
    <property type="entry name" value="RQC_Subunit_NEMF"/>
</dbReference>
<dbReference type="Pfam" id="PF05670">
    <property type="entry name" value="NFACT-R_1"/>
    <property type="match status" value="1"/>
</dbReference>
<gene>
    <name evidence="3" type="ORF">HNR45_000172</name>
</gene>
<reference evidence="3 4" key="1">
    <citation type="submission" date="2020-08" db="EMBL/GenBank/DDBJ databases">
        <title>Genomic Encyclopedia of Type Strains, Phase IV (KMG-IV): sequencing the most valuable type-strain genomes for metagenomic binning, comparative biology and taxonomic classification.</title>
        <authorList>
            <person name="Goeker M."/>
        </authorList>
    </citation>
    <scope>NUCLEOTIDE SEQUENCE [LARGE SCALE GENOMIC DNA]</scope>
    <source>
        <strain evidence="3 4">DSM 21255</strain>
    </source>
</reference>
<dbReference type="EMBL" id="JACHHI010000001">
    <property type="protein sequence ID" value="MBB6477150.1"/>
    <property type="molecule type" value="Genomic_DNA"/>
</dbReference>
<evidence type="ECO:0000313" key="3">
    <source>
        <dbReference type="EMBL" id="MBB6477150.1"/>
    </source>
</evidence>
<keyword evidence="1" id="KW-0175">Coiled coil</keyword>
<dbReference type="InterPro" id="IPR008532">
    <property type="entry name" value="NFACT_RNA-bd"/>
</dbReference>
<dbReference type="PANTHER" id="PTHR15239">
    <property type="entry name" value="NUCLEAR EXPORT MEDIATOR FACTOR NEMF"/>
    <property type="match status" value="1"/>
</dbReference>
<dbReference type="OrthoDB" id="9766163at2"/>
<evidence type="ECO:0000256" key="1">
    <source>
        <dbReference type="SAM" id="Coils"/>
    </source>
</evidence>
<comment type="caution">
    <text evidence="3">The sequence shown here is derived from an EMBL/GenBank/DDBJ whole genome shotgun (WGS) entry which is preliminary data.</text>
</comment>
<evidence type="ECO:0000259" key="2">
    <source>
        <dbReference type="Pfam" id="PF05670"/>
    </source>
</evidence>
<protein>
    <submittedName>
        <fullName evidence="3">Putative ribosome quality control (RQC) complex YloA/Tae2 family protein</fullName>
    </submittedName>
</protein>
<dbReference type="PANTHER" id="PTHR15239:SF6">
    <property type="entry name" value="RIBOSOME QUALITY CONTROL COMPLEX SUBUNIT NEMF"/>
    <property type="match status" value="1"/>
</dbReference>
<dbReference type="Gene3D" id="2.30.310.10">
    <property type="entry name" value="ibrinogen binding protein from staphylococcus aureus domain"/>
    <property type="match status" value="1"/>
</dbReference>
<dbReference type="RefSeq" id="WP_159821961.1">
    <property type="nucleotide sequence ID" value="NZ_CABWNB010000001.1"/>
</dbReference>